<dbReference type="AlphaFoldDB" id="A0A7C5VUW6"/>
<dbReference type="SUPFAM" id="SSF74650">
    <property type="entry name" value="Galactose mutarotase-like"/>
    <property type="match status" value="1"/>
</dbReference>
<reference evidence="1" key="1">
    <citation type="journal article" date="2020" name="mSystems">
        <title>Genome- and Community-Level Interaction Insights into Carbon Utilization and Element Cycling Functions of Hydrothermarchaeota in Hydrothermal Sediment.</title>
        <authorList>
            <person name="Zhou Z."/>
            <person name="Liu Y."/>
            <person name="Xu W."/>
            <person name="Pan J."/>
            <person name="Luo Z.H."/>
            <person name="Li M."/>
        </authorList>
    </citation>
    <scope>NUCLEOTIDE SEQUENCE [LARGE SCALE GENOMIC DNA]</scope>
    <source>
        <strain evidence="1">SpSt-1065</strain>
    </source>
</reference>
<dbReference type="InterPro" id="IPR011013">
    <property type="entry name" value="Gal_mutarotase_sf_dom"/>
</dbReference>
<dbReference type="EMBL" id="DRWX01000287">
    <property type="protein sequence ID" value="HHM96791.1"/>
    <property type="molecule type" value="Genomic_DNA"/>
</dbReference>
<organism evidence="1">
    <name type="scientific">Thermomicrobium roseum</name>
    <dbReference type="NCBI Taxonomy" id="500"/>
    <lineage>
        <taxon>Bacteria</taxon>
        <taxon>Pseudomonadati</taxon>
        <taxon>Thermomicrobiota</taxon>
        <taxon>Thermomicrobia</taxon>
        <taxon>Thermomicrobiales</taxon>
        <taxon>Thermomicrobiaceae</taxon>
        <taxon>Thermomicrobium</taxon>
    </lineage>
</organism>
<evidence type="ECO:0000313" key="1">
    <source>
        <dbReference type="EMBL" id="HHM96791.1"/>
    </source>
</evidence>
<dbReference type="GO" id="GO:0003824">
    <property type="term" value="F:catalytic activity"/>
    <property type="evidence" value="ECO:0007669"/>
    <property type="project" value="InterPro"/>
</dbReference>
<dbReference type="CDD" id="cd01081">
    <property type="entry name" value="Aldose_epim"/>
    <property type="match status" value="1"/>
</dbReference>
<dbReference type="InterPro" id="IPR027839">
    <property type="entry name" value="DUF4432"/>
</dbReference>
<comment type="caution">
    <text evidence="1">The sequence shown here is derived from an EMBL/GenBank/DDBJ whole genome shotgun (WGS) entry which is preliminary data.</text>
</comment>
<dbReference type="GO" id="GO:0005975">
    <property type="term" value="P:carbohydrate metabolic process"/>
    <property type="evidence" value="ECO:0007669"/>
    <property type="project" value="InterPro"/>
</dbReference>
<name>A0A7C5VUW6_THERO</name>
<accession>A0A7C5VUW6</accession>
<dbReference type="Pfam" id="PF14486">
    <property type="entry name" value="DUF4432"/>
    <property type="match status" value="1"/>
</dbReference>
<protein>
    <submittedName>
        <fullName evidence="1">Aldose 1-epimerase</fullName>
    </submittedName>
</protein>
<dbReference type="Gene3D" id="2.70.98.10">
    <property type="match status" value="1"/>
</dbReference>
<dbReference type="GO" id="GO:0030246">
    <property type="term" value="F:carbohydrate binding"/>
    <property type="evidence" value="ECO:0007669"/>
    <property type="project" value="InterPro"/>
</dbReference>
<gene>
    <name evidence="1" type="ORF">ENM21_06220</name>
</gene>
<sequence>MGLGRYRRSRNWGCRAYQYRVQDLDLIVLENQLLRIGILAGRGADIVEFLYKPCDLDFVWLHPQGIRNPATYLSTSPDTLATFLDAYPGGWQEILPNGGAPCSVLGAQFGLHGEVAQLPWDYDLVEDSEKAITLRLDVETQKFPLRLSKYLHLANNHAVLEISELLTNQSPADIPVMWGHHLAFGKPAIGEGSRIILPNSVTVIPHPQPISRSGRRLRGDLTGTWPIVESADRGHVDLQQLPPAGTPSELVYLTNFRSGWYEITTPDQQLALRVEWDARRFPYLWFWQEFGASKDYPWFGRIYVVGLEPFSSYPDDGLASAIANGSALWLRPYQSYELTLRLEVRQLASS</sequence>
<proteinExistence type="predicted"/>
<dbReference type="InterPro" id="IPR014718">
    <property type="entry name" value="GH-type_carb-bd"/>
</dbReference>